<dbReference type="RefSeq" id="XP_040722102.1">
    <property type="nucleotide sequence ID" value="XM_040871670.1"/>
</dbReference>
<gene>
    <name evidence="2" type="ORF">BCR37DRAFT_395778</name>
</gene>
<keyword evidence="1" id="KW-0805">Transcription regulation</keyword>
<dbReference type="AlphaFoldDB" id="A0A1Y2ESS9"/>
<dbReference type="Pfam" id="PF09174">
    <property type="entry name" value="Maf1"/>
    <property type="match status" value="1"/>
</dbReference>
<dbReference type="PIRSF" id="PIRSF037240">
    <property type="entry name" value="RNA_polIII_Trep_MAF1"/>
    <property type="match status" value="1"/>
</dbReference>
<dbReference type="InterPro" id="IPR038564">
    <property type="entry name" value="Maf1_sf"/>
</dbReference>
<dbReference type="InterPro" id="IPR015257">
    <property type="entry name" value="Maf1"/>
</dbReference>
<comment type="function">
    <text evidence="1">Mediator of diverse signals that repress RNA polymerase III transcription. Inhibits the de novo assembly of TFIIIB onto DNA.</text>
</comment>
<dbReference type="PANTHER" id="PTHR22504">
    <property type="entry name" value="REPRESSOR OF RNA POLYMERASE III TRANSCRIPTION MAF1"/>
    <property type="match status" value="1"/>
</dbReference>
<keyword evidence="1" id="KW-0804">Transcription</keyword>
<dbReference type="GO" id="GO:0005634">
    <property type="term" value="C:nucleus"/>
    <property type="evidence" value="ECO:0007669"/>
    <property type="project" value="UniProtKB-SubCell"/>
</dbReference>
<dbReference type="Gene3D" id="3.40.1000.50">
    <property type="entry name" value="Repressor of RNA polymerase III transcription Maf1"/>
    <property type="match status" value="1"/>
</dbReference>
<comment type="similarity">
    <text evidence="1">Belongs to the MAF1 family.</text>
</comment>
<name>A0A1Y2ESS9_PROLT</name>
<comment type="caution">
    <text evidence="2">The sequence shown here is derived from an EMBL/GenBank/DDBJ whole genome shotgun (WGS) entry which is preliminary data.</text>
</comment>
<sequence length="230" mass="25888">MKYLEIRDFESINDKLVFNADDCRIVGKCELYTTKAAGSDKKLCKSIERSLEQRYVEDLAKSPNSPSSALSKSPFGPLNLSASRKTFAYIIATMNASHPDHDFSSLRPFDFRNERNLSAVLNALNTTLSMQGQLQTAGLWELIDRHIDLSQCDIYSYAPDADSDPHGGDGLLWSQSYFFFSKEQKRVLYFTVRGCSLRSPPLKARDYESDASDDLDGSKSVVFDMDDFAL</sequence>
<dbReference type="OrthoDB" id="277029at2759"/>
<dbReference type="GeneID" id="63788269"/>
<proteinExistence type="inferred from homology"/>
<dbReference type="PANTHER" id="PTHR22504:SF0">
    <property type="entry name" value="REPRESSOR OF RNA POLYMERASE III TRANSCRIPTION MAF1 HOMOLOG"/>
    <property type="match status" value="1"/>
</dbReference>
<dbReference type="OMA" id="DKVCRKT"/>
<dbReference type="EMBL" id="MCFI01000029">
    <property type="protein sequence ID" value="ORY74628.1"/>
    <property type="molecule type" value="Genomic_DNA"/>
</dbReference>
<dbReference type="GO" id="GO:0000994">
    <property type="term" value="F:RNA polymerase III core binding"/>
    <property type="evidence" value="ECO:0007669"/>
    <property type="project" value="TreeGrafter"/>
</dbReference>
<evidence type="ECO:0000313" key="3">
    <source>
        <dbReference type="Proteomes" id="UP000193685"/>
    </source>
</evidence>
<keyword evidence="1" id="KW-0539">Nucleus</keyword>
<comment type="subcellular location">
    <subcellularLocation>
        <location evidence="1">Nucleus</location>
    </subcellularLocation>
</comment>
<evidence type="ECO:0000256" key="1">
    <source>
        <dbReference type="PIRNR" id="PIRNR037240"/>
    </source>
</evidence>
<keyword evidence="1" id="KW-0678">Repressor</keyword>
<dbReference type="STRING" id="56484.A0A1Y2ESS9"/>
<dbReference type="Proteomes" id="UP000193685">
    <property type="component" value="Unassembled WGS sequence"/>
</dbReference>
<reference evidence="2 3" key="1">
    <citation type="submission" date="2016-07" db="EMBL/GenBank/DDBJ databases">
        <title>Pervasive Adenine N6-methylation of Active Genes in Fungi.</title>
        <authorList>
            <consortium name="DOE Joint Genome Institute"/>
            <person name="Mondo S.J."/>
            <person name="Dannebaum R.O."/>
            <person name="Kuo R.C."/>
            <person name="Labutti K."/>
            <person name="Haridas S."/>
            <person name="Kuo A."/>
            <person name="Salamov A."/>
            <person name="Ahrendt S.R."/>
            <person name="Lipzen A."/>
            <person name="Sullivan W."/>
            <person name="Andreopoulos W.B."/>
            <person name="Clum A."/>
            <person name="Lindquist E."/>
            <person name="Daum C."/>
            <person name="Ramamoorthy G.K."/>
            <person name="Gryganskyi A."/>
            <person name="Culley D."/>
            <person name="Magnuson J.K."/>
            <person name="James T.Y."/>
            <person name="O'Malley M.A."/>
            <person name="Stajich J.E."/>
            <person name="Spatafora J.W."/>
            <person name="Visel A."/>
            <person name="Grigoriev I.V."/>
        </authorList>
    </citation>
    <scope>NUCLEOTIDE SEQUENCE [LARGE SCALE GENOMIC DNA]</scope>
    <source>
        <strain evidence="2 3">12-1054</strain>
    </source>
</reference>
<dbReference type="GO" id="GO:0016480">
    <property type="term" value="P:negative regulation of transcription by RNA polymerase III"/>
    <property type="evidence" value="ECO:0007669"/>
    <property type="project" value="UniProtKB-UniRule"/>
</dbReference>
<accession>A0A1Y2ESS9</accession>
<organism evidence="2 3">
    <name type="scientific">Protomyces lactucae-debilis</name>
    <dbReference type="NCBI Taxonomy" id="2754530"/>
    <lineage>
        <taxon>Eukaryota</taxon>
        <taxon>Fungi</taxon>
        <taxon>Dikarya</taxon>
        <taxon>Ascomycota</taxon>
        <taxon>Taphrinomycotina</taxon>
        <taxon>Taphrinomycetes</taxon>
        <taxon>Taphrinales</taxon>
        <taxon>Protomycetaceae</taxon>
        <taxon>Protomyces</taxon>
    </lineage>
</organism>
<protein>
    <recommendedName>
        <fullName evidence="1">Repressor of RNA polymerase III transcription MAF1</fullName>
    </recommendedName>
</protein>
<evidence type="ECO:0000313" key="2">
    <source>
        <dbReference type="EMBL" id="ORY74628.1"/>
    </source>
</evidence>
<keyword evidence="3" id="KW-1185">Reference proteome</keyword>